<name>A0ABN1L8U5_9GAMM</name>
<keyword evidence="2" id="KW-1185">Reference proteome</keyword>
<dbReference type="RefSeq" id="WP_343817882.1">
    <property type="nucleotide sequence ID" value="NZ_BAAAFA010000008.1"/>
</dbReference>
<evidence type="ECO:0000313" key="2">
    <source>
        <dbReference type="Proteomes" id="UP001500021"/>
    </source>
</evidence>
<sequence length="189" mass="22024">MTSKNNYSPAIDATKAWLAEIIIGLNFCPFAKKEFVNNTIYYHQSATSQVKPALHEFIEQCHYLQKHDEIETTLIIYNDGFRHFERYLDLVDYANDLLIESGFEGIFQLATMHPEYCFAGEDFNEPSNFTNRSPYPMLHIIREASMEKVLSVYKEPEKIPENNIALAEKKGSDYFEQVLHTIHQKHPQN</sequence>
<evidence type="ECO:0000313" key="1">
    <source>
        <dbReference type="EMBL" id="GAA0820181.1"/>
    </source>
</evidence>
<gene>
    <name evidence="1" type="ORF">GCM10009111_25260</name>
</gene>
<dbReference type="EMBL" id="BAAAFA010000008">
    <property type="protein sequence ID" value="GAA0820181.1"/>
    <property type="molecule type" value="Genomic_DNA"/>
</dbReference>
<protein>
    <submittedName>
        <fullName evidence="1">DUF1415 domain-containing protein</fullName>
    </submittedName>
</protein>
<comment type="caution">
    <text evidence="1">The sequence shown here is derived from an EMBL/GenBank/DDBJ whole genome shotgun (WGS) entry which is preliminary data.</text>
</comment>
<accession>A0ABN1L8U5</accession>
<proteinExistence type="predicted"/>
<dbReference type="Proteomes" id="UP001500021">
    <property type="component" value="Unassembled WGS sequence"/>
</dbReference>
<organism evidence="1 2">
    <name type="scientific">Colwellia asteriadis</name>
    <dbReference type="NCBI Taxonomy" id="517723"/>
    <lineage>
        <taxon>Bacteria</taxon>
        <taxon>Pseudomonadati</taxon>
        <taxon>Pseudomonadota</taxon>
        <taxon>Gammaproteobacteria</taxon>
        <taxon>Alteromonadales</taxon>
        <taxon>Colwelliaceae</taxon>
        <taxon>Colwellia</taxon>
    </lineage>
</organism>
<reference evidence="1 2" key="1">
    <citation type="journal article" date="2019" name="Int. J. Syst. Evol. Microbiol.">
        <title>The Global Catalogue of Microorganisms (GCM) 10K type strain sequencing project: providing services to taxonomists for standard genome sequencing and annotation.</title>
        <authorList>
            <consortium name="The Broad Institute Genomics Platform"/>
            <consortium name="The Broad Institute Genome Sequencing Center for Infectious Disease"/>
            <person name="Wu L."/>
            <person name="Ma J."/>
        </authorList>
    </citation>
    <scope>NUCLEOTIDE SEQUENCE [LARGE SCALE GENOMIC DNA]</scope>
    <source>
        <strain evidence="1 2">JCM 15608</strain>
    </source>
</reference>
<dbReference type="Pfam" id="PF07209">
    <property type="entry name" value="DUF1415"/>
    <property type="match status" value="1"/>
</dbReference>
<dbReference type="InterPro" id="IPR009858">
    <property type="entry name" value="DUF1415"/>
</dbReference>